<dbReference type="EMBL" id="WHUG01000004">
    <property type="protein sequence ID" value="MQA38749.1"/>
    <property type="molecule type" value="Genomic_DNA"/>
</dbReference>
<name>A0A6A7N142_9BURK</name>
<accession>A0A6A7N142</accession>
<sequence length="78" mass="8784">MKSAGVPALADFPPGTEFIIKEFDLPLAKVPVDGKVEWHNWFGGAPQRYDVTRLRVDNNWPADSFEQWARVVADSLRG</sequence>
<gene>
    <name evidence="1" type="ORF">GEV02_11345</name>
</gene>
<dbReference type="Proteomes" id="UP000440498">
    <property type="component" value="Unassembled WGS sequence"/>
</dbReference>
<protein>
    <submittedName>
        <fullName evidence="1">Uncharacterized protein</fullName>
    </submittedName>
</protein>
<comment type="caution">
    <text evidence="1">The sequence shown here is derived from an EMBL/GenBank/DDBJ whole genome shotgun (WGS) entry which is preliminary data.</text>
</comment>
<keyword evidence="2" id="KW-1185">Reference proteome</keyword>
<organism evidence="1 2">
    <name type="scientific">Rugamonas aquatica</name>
    <dbReference type="NCBI Taxonomy" id="2743357"/>
    <lineage>
        <taxon>Bacteria</taxon>
        <taxon>Pseudomonadati</taxon>
        <taxon>Pseudomonadota</taxon>
        <taxon>Betaproteobacteria</taxon>
        <taxon>Burkholderiales</taxon>
        <taxon>Oxalobacteraceae</taxon>
        <taxon>Telluria group</taxon>
        <taxon>Rugamonas</taxon>
    </lineage>
</organism>
<evidence type="ECO:0000313" key="1">
    <source>
        <dbReference type="EMBL" id="MQA38749.1"/>
    </source>
</evidence>
<dbReference type="RefSeq" id="WP_152838109.1">
    <property type="nucleotide sequence ID" value="NZ_WHUG01000004.1"/>
</dbReference>
<reference evidence="1 2" key="1">
    <citation type="submission" date="2019-10" db="EMBL/GenBank/DDBJ databases">
        <title>Two novel species isolated from a subtropical stream in China.</title>
        <authorList>
            <person name="Lu H."/>
        </authorList>
    </citation>
    <scope>NUCLEOTIDE SEQUENCE [LARGE SCALE GENOMIC DNA]</scope>
    <source>
        <strain evidence="1 2">FT29W</strain>
    </source>
</reference>
<dbReference type="AlphaFoldDB" id="A0A6A7N142"/>
<evidence type="ECO:0000313" key="2">
    <source>
        <dbReference type="Proteomes" id="UP000440498"/>
    </source>
</evidence>
<proteinExistence type="predicted"/>